<dbReference type="Gene3D" id="1.20.5.110">
    <property type="match status" value="1"/>
</dbReference>
<dbReference type="Proteomes" id="UP000095280">
    <property type="component" value="Unplaced"/>
</dbReference>
<protein>
    <submittedName>
        <fullName evidence="5">DHS-like NAD/FAD-binding domain-containing protein</fullName>
    </submittedName>
</protein>
<feature type="region of interest" description="Disordered" evidence="3">
    <location>
        <begin position="256"/>
        <end position="294"/>
    </location>
</feature>
<dbReference type="GO" id="GO:0034038">
    <property type="term" value="F:deoxyhypusine synthase activity"/>
    <property type="evidence" value="ECO:0007669"/>
    <property type="project" value="TreeGrafter"/>
</dbReference>
<evidence type="ECO:0000256" key="2">
    <source>
        <dbReference type="ARBA" id="ARBA00023027"/>
    </source>
</evidence>
<dbReference type="AlphaFoldDB" id="A0A1I8FMI2"/>
<name>A0A1I8FMI2_9PLAT</name>
<dbReference type="SUPFAM" id="SSF52467">
    <property type="entry name" value="DHS-like NAD/FAD-binding domain"/>
    <property type="match status" value="1"/>
</dbReference>
<keyword evidence="4" id="KW-1185">Reference proteome</keyword>
<feature type="region of interest" description="Disordered" evidence="3">
    <location>
        <begin position="178"/>
        <end position="222"/>
    </location>
</feature>
<dbReference type="WBParaSite" id="maker-unitig_39900-snap-gene-0.1-mRNA-1">
    <property type="protein sequence ID" value="maker-unitig_39900-snap-gene-0.1-mRNA-1"/>
    <property type="gene ID" value="maker-unitig_39900-snap-gene-0.1"/>
</dbReference>
<evidence type="ECO:0000313" key="4">
    <source>
        <dbReference type="Proteomes" id="UP000095280"/>
    </source>
</evidence>
<dbReference type="InterPro" id="IPR036982">
    <property type="entry name" value="Deoxyhypusine_synthase_sf"/>
</dbReference>
<reference evidence="5" key="1">
    <citation type="submission" date="2016-11" db="UniProtKB">
        <authorList>
            <consortium name="WormBaseParasite"/>
        </authorList>
    </citation>
    <scope>IDENTIFICATION</scope>
</reference>
<comment type="similarity">
    <text evidence="1">Belongs to the deoxyhypusine synthase family.</text>
</comment>
<dbReference type="PANTHER" id="PTHR11703:SF0">
    <property type="entry name" value="DEOXYHYPUSINE SYNTHASE"/>
    <property type="match status" value="1"/>
</dbReference>
<evidence type="ECO:0000256" key="3">
    <source>
        <dbReference type="SAM" id="MobiDB-lite"/>
    </source>
</evidence>
<proteinExistence type="inferred from homology"/>
<dbReference type="InterPro" id="IPR029035">
    <property type="entry name" value="DHS-like_NAD/FAD-binding_dom"/>
</dbReference>
<organism evidence="4 5">
    <name type="scientific">Macrostomum lignano</name>
    <dbReference type="NCBI Taxonomy" id="282301"/>
    <lineage>
        <taxon>Eukaryota</taxon>
        <taxon>Metazoa</taxon>
        <taxon>Spiralia</taxon>
        <taxon>Lophotrochozoa</taxon>
        <taxon>Platyhelminthes</taxon>
        <taxon>Rhabditophora</taxon>
        <taxon>Macrostomorpha</taxon>
        <taxon>Macrostomida</taxon>
        <taxon>Macrostomidae</taxon>
        <taxon>Macrostomum</taxon>
    </lineage>
</organism>
<evidence type="ECO:0000313" key="5">
    <source>
        <dbReference type="WBParaSite" id="maker-unitig_39900-snap-gene-0.1-mRNA-1"/>
    </source>
</evidence>
<dbReference type="Pfam" id="PF01916">
    <property type="entry name" value="DS"/>
    <property type="match status" value="1"/>
</dbReference>
<dbReference type="Gene3D" id="3.40.910.10">
    <property type="entry name" value="Deoxyhypusine synthase"/>
    <property type="match status" value="1"/>
</dbReference>
<dbReference type="InterPro" id="IPR002773">
    <property type="entry name" value="Deoxyhypusine_synthase"/>
</dbReference>
<dbReference type="GO" id="GO:0005737">
    <property type="term" value="C:cytoplasm"/>
    <property type="evidence" value="ECO:0007669"/>
    <property type="project" value="TreeGrafter"/>
</dbReference>
<keyword evidence="2" id="KW-0520">NAD</keyword>
<dbReference type="PANTHER" id="PTHR11703">
    <property type="entry name" value="DEOXYHYPUSINE SYNTHASE"/>
    <property type="match status" value="1"/>
</dbReference>
<evidence type="ECO:0000256" key="1">
    <source>
        <dbReference type="ARBA" id="ARBA00009892"/>
    </source>
</evidence>
<accession>A0A1I8FMI2</accession>
<sequence>TARAVTVLYFHRLRCPGLVLDAIEDIRLVNSQAGVFAPATTGMIVLGGGVVKHHTCNANLMRNGANFAVFVNTGQEFDGSDSGARRRRGRQLGQNPAGRAACEGLLGRHAGLPAHPTSCRKMSDSRNPFTQRIKIPLVLAAAAAGTRSRLGRTGRLAASAPTILAAATAMKAGRLCSSRCRPRRAGSWRRNGGSSVNVQQREHGRGHRPRAGQAGRGAERTEEKLDHIEAVQKESQGHINSLSSMFGGVKNWFRGDSAAKKRQQPAQQYEPAPGASLDKAMAVSSTARPGESLP</sequence>